<dbReference type="InterPro" id="IPR001753">
    <property type="entry name" value="Enoyl-CoA_hydra/iso"/>
</dbReference>
<feature type="region of interest" description="Disordered" evidence="1">
    <location>
        <begin position="218"/>
        <end position="257"/>
    </location>
</feature>
<evidence type="ECO:0000256" key="1">
    <source>
        <dbReference type="SAM" id="MobiDB-lite"/>
    </source>
</evidence>
<sequence>MSATFKDLGISTDGAVGIVEIQRPPHNFFDNSLINQIADAFEAFDRDDKIRAYVLCAQGKSFCAGADFANRPQTGAAESGKHLYKEATRIFRAKKPSVAAIQGPAIGGGLGLALAPDFRVAAPEARFAANFTRLGFHPGFSLTFTLPRLIGQQKANLMFLTGRRIGGEEAVAWGLADVLAPLADVRKEAIKLAQEIAESAPLAVMSTRETMRRGFADGAEAATERELTEQEWTRKTEDFKEGVKSYAEKRPGNWKNR</sequence>
<dbReference type="PANTHER" id="PTHR11941">
    <property type="entry name" value="ENOYL-COA HYDRATASE-RELATED"/>
    <property type="match status" value="1"/>
</dbReference>
<dbReference type="RefSeq" id="WP_216956092.1">
    <property type="nucleotide sequence ID" value="NZ_JAHOPB010000001.1"/>
</dbReference>
<dbReference type="GO" id="GO:0016853">
    <property type="term" value="F:isomerase activity"/>
    <property type="evidence" value="ECO:0007669"/>
    <property type="project" value="UniProtKB-KW"/>
</dbReference>
<organism evidence="2 3">
    <name type="scientific">Reyranella humidisoli</name>
    <dbReference type="NCBI Taxonomy" id="2849149"/>
    <lineage>
        <taxon>Bacteria</taxon>
        <taxon>Pseudomonadati</taxon>
        <taxon>Pseudomonadota</taxon>
        <taxon>Alphaproteobacteria</taxon>
        <taxon>Hyphomicrobiales</taxon>
        <taxon>Reyranellaceae</taxon>
        <taxon>Reyranella</taxon>
    </lineage>
</organism>
<keyword evidence="2" id="KW-0413">Isomerase</keyword>
<accession>A0ABS6ICG6</accession>
<dbReference type="EMBL" id="JAHOPB010000001">
    <property type="protein sequence ID" value="MBU8872289.1"/>
    <property type="molecule type" value="Genomic_DNA"/>
</dbReference>
<dbReference type="Proteomes" id="UP000727907">
    <property type="component" value="Unassembled WGS sequence"/>
</dbReference>
<evidence type="ECO:0000313" key="2">
    <source>
        <dbReference type="EMBL" id="MBU8872289.1"/>
    </source>
</evidence>
<dbReference type="Pfam" id="PF00378">
    <property type="entry name" value="ECH_1"/>
    <property type="match status" value="1"/>
</dbReference>
<gene>
    <name evidence="2" type="ORF">KQ910_00865</name>
</gene>
<dbReference type="PANTHER" id="PTHR11941:SF54">
    <property type="entry name" value="ENOYL-COA HYDRATASE, MITOCHONDRIAL"/>
    <property type="match status" value="1"/>
</dbReference>
<reference evidence="2 3" key="1">
    <citation type="submission" date="2021-06" db="EMBL/GenBank/DDBJ databases">
        <authorList>
            <person name="Lee D.H."/>
        </authorList>
    </citation>
    <scope>NUCLEOTIDE SEQUENCE [LARGE SCALE GENOMIC DNA]</scope>
    <source>
        <strain evidence="2 3">MMS21-HV4-11</strain>
    </source>
</reference>
<name>A0ABS6ICG6_9HYPH</name>
<keyword evidence="3" id="KW-1185">Reference proteome</keyword>
<evidence type="ECO:0000313" key="3">
    <source>
        <dbReference type="Proteomes" id="UP000727907"/>
    </source>
</evidence>
<feature type="compositionally biased region" description="Basic and acidic residues" evidence="1">
    <location>
        <begin position="222"/>
        <end position="251"/>
    </location>
</feature>
<dbReference type="CDD" id="cd06558">
    <property type="entry name" value="crotonase-like"/>
    <property type="match status" value="1"/>
</dbReference>
<comment type="caution">
    <text evidence="2">The sequence shown here is derived from an EMBL/GenBank/DDBJ whole genome shotgun (WGS) entry which is preliminary data.</text>
</comment>
<protein>
    <submittedName>
        <fullName evidence="2">Enoyl-CoA delta isomerase 1</fullName>
    </submittedName>
</protein>
<proteinExistence type="predicted"/>